<organism evidence="1 2">
    <name type="scientific">Panagrolaimus sp. ES5</name>
    <dbReference type="NCBI Taxonomy" id="591445"/>
    <lineage>
        <taxon>Eukaryota</taxon>
        <taxon>Metazoa</taxon>
        <taxon>Ecdysozoa</taxon>
        <taxon>Nematoda</taxon>
        <taxon>Chromadorea</taxon>
        <taxon>Rhabditida</taxon>
        <taxon>Tylenchina</taxon>
        <taxon>Panagrolaimomorpha</taxon>
        <taxon>Panagrolaimoidea</taxon>
        <taxon>Panagrolaimidae</taxon>
        <taxon>Panagrolaimus</taxon>
    </lineage>
</organism>
<dbReference type="Proteomes" id="UP000887579">
    <property type="component" value="Unplaced"/>
</dbReference>
<proteinExistence type="predicted"/>
<name>A0AC34FZR4_9BILA</name>
<reference evidence="2" key="1">
    <citation type="submission" date="2022-11" db="UniProtKB">
        <authorList>
            <consortium name="WormBaseParasite"/>
        </authorList>
    </citation>
    <scope>IDENTIFICATION</scope>
</reference>
<evidence type="ECO:0000313" key="1">
    <source>
        <dbReference type="Proteomes" id="UP000887579"/>
    </source>
</evidence>
<dbReference type="WBParaSite" id="ES5_v2.g22972.t1">
    <property type="protein sequence ID" value="ES5_v2.g22972.t1"/>
    <property type="gene ID" value="ES5_v2.g22972"/>
</dbReference>
<protein>
    <submittedName>
        <fullName evidence="2">Uncharacterized protein</fullName>
    </submittedName>
</protein>
<accession>A0AC34FZR4</accession>
<sequence length="279" mass="31674">MADSKLIPSLSKVSDVTSIRVGDKCHSIDVICQVVRFSPYDKSYKYLNCEVLNDEHSDNRHMFSFKLSNKFFDQAKDVQPGDIICIKRSVRYDKEKRASSGYVLKPSDINIQLDAWEKSSIDILYSINVEEVTKFEFLKLAKDGITVRGKVEYIPHKDGDEYLMMLADDLDTLLEIKLPELFDVKKNEDLQIKGNLCVKGKMVFLVATQWKNAGKEFEWQDLPKKVQAAAPHSVTENVVQQPTLPSVPGVIFSTQEVPIPKEKPPSSVDKNQSSSEKKK</sequence>
<evidence type="ECO:0000313" key="2">
    <source>
        <dbReference type="WBParaSite" id="ES5_v2.g22972.t1"/>
    </source>
</evidence>